<name>Q4DF02_TRYCC</name>
<evidence type="ECO:0000313" key="1">
    <source>
        <dbReference type="EMBL" id="EAN91094.1"/>
    </source>
</evidence>
<gene>
    <name evidence="1" type="ORF">Tc00.1047053508247.10</name>
</gene>
<reference evidence="1 2" key="1">
    <citation type="journal article" date="2005" name="Science">
        <title>The genome sequence of Trypanosoma cruzi, etiologic agent of Chagas disease.</title>
        <authorList>
            <person name="El-Sayed N.M."/>
            <person name="Myler P.J."/>
            <person name="Bartholomeu D.C."/>
            <person name="Nilsson D."/>
            <person name="Aggarwal G."/>
            <person name="Tran A.N."/>
            <person name="Ghedin E."/>
            <person name="Worthey E.A."/>
            <person name="Delcher A.L."/>
            <person name="Blandin G."/>
            <person name="Westenberger S.J."/>
            <person name="Caler E."/>
            <person name="Cerqueira G.C."/>
            <person name="Branche C."/>
            <person name="Haas B."/>
            <person name="Anupama A."/>
            <person name="Arner E."/>
            <person name="Aslund L."/>
            <person name="Attipoe P."/>
            <person name="Bontempi E."/>
            <person name="Bringaud F."/>
            <person name="Burton P."/>
            <person name="Cadag E."/>
            <person name="Campbell D.A."/>
            <person name="Carrington M."/>
            <person name="Crabtree J."/>
            <person name="Darban H."/>
            <person name="da Silveira J.F."/>
            <person name="de Jong P."/>
            <person name="Edwards K."/>
            <person name="Englund P.T."/>
            <person name="Fazelina G."/>
            <person name="Feldblyum T."/>
            <person name="Ferella M."/>
            <person name="Frasch A.C."/>
            <person name="Gull K."/>
            <person name="Horn D."/>
            <person name="Hou L."/>
            <person name="Huang Y."/>
            <person name="Kindlund E."/>
            <person name="Klingbeil M."/>
            <person name="Kluge S."/>
            <person name="Koo H."/>
            <person name="Lacerda D."/>
            <person name="Levin M.J."/>
            <person name="Lorenzi H."/>
            <person name="Louie T."/>
            <person name="Machado C.R."/>
            <person name="McCulloch R."/>
            <person name="McKenna A."/>
            <person name="Mizuno Y."/>
            <person name="Mottram J.C."/>
            <person name="Nelson S."/>
            <person name="Ochaya S."/>
            <person name="Osoegawa K."/>
            <person name="Pai G."/>
            <person name="Parsons M."/>
            <person name="Pentony M."/>
            <person name="Pettersson U."/>
            <person name="Pop M."/>
            <person name="Ramirez J.L."/>
            <person name="Rinta J."/>
            <person name="Robertson L."/>
            <person name="Salzberg S.L."/>
            <person name="Sanchez D.O."/>
            <person name="Seyler A."/>
            <person name="Sharma R."/>
            <person name="Shetty J."/>
            <person name="Simpson A.J."/>
            <person name="Sisk E."/>
            <person name="Tammi M.T."/>
            <person name="Tarleton R."/>
            <person name="Teixeira S."/>
            <person name="Van Aken S."/>
            <person name="Vogt C."/>
            <person name="Ward P.N."/>
            <person name="Wickstead B."/>
            <person name="Wortman J."/>
            <person name="White O."/>
            <person name="Fraser C.M."/>
            <person name="Stuart K.D."/>
            <person name="Andersson B."/>
        </authorList>
    </citation>
    <scope>NUCLEOTIDE SEQUENCE [LARGE SCALE GENOMIC DNA]</scope>
    <source>
        <strain evidence="1 2">CL Brener</strain>
    </source>
</reference>
<sequence length="151" mass="16198">MSAKRPMDSCPISDPALDVGDVEAVIWRGEYLSAVPGDEPSLWCLDTLSTNTTDARDPEETNLSAVAHAALRCLSMQVHLEVTEKGDVRCVPCTDGATIAWATRPCAGGNAICRDHAQVCTISATSGSLLPVVPWVARREHVEQDGFTSIY</sequence>
<dbReference type="AlphaFoldDB" id="Q4DF02"/>
<dbReference type="PaxDb" id="353153-Q4DF02"/>
<organism evidence="1 2">
    <name type="scientific">Trypanosoma cruzi (strain CL Brener)</name>
    <dbReference type="NCBI Taxonomy" id="353153"/>
    <lineage>
        <taxon>Eukaryota</taxon>
        <taxon>Discoba</taxon>
        <taxon>Euglenozoa</taxon>
        <taxon>Kinetoplastea</taxon>
        <taxon>Metakinetoplastina</taxon>
        <taxon>Trypanosomatida</taxon>
        <taxon>Trypanosomatidae</taxon>
        <taxon>Trypanosoma</taxon>
        <taxon>Schizotrypanum</taxon>
    </lineage>
</organism>
<evidence type="ECO:0008006" key="3">
    <source>
        <dbReference type="Google" id="ProtNLM"/>
    </source>
</evidence>
<dbReference type="GeneID" id="3544248"/>
<dbReference type="EMBL" id="AAHK01000557">
    <property type="protein sequence ID" value="EAN91094.1"/>
    <property type="molecule type" value="Genomic_DNA"/>
</dbReference>
<dbReference type="Proteomes" id="UP000002296">
    <property type="component" value="Unassembled WGS sequence"/>
</dbReference>
<proteinExistence type="predicted"/>
<evidence type="ECO:0000313" key="2">
    <source>
        <dbReference type="Proteomes" id="UP000002296"/>
    </source>
</evidence>
<dbReference type="Gene3D" id="2.30.34.10">
    <property type="entry name" value="Leishmanolysin domain 4"/>
    <property type="match status" value="1"/>
</dbReference>
<dbReference type="KEGG" id="tcr:508247.10"/>
<accession>Q4DF02</accession>
<dbReference type="RefSeq" id="XP_812945.1">
    <property type="nucleotide sequence ID" value="XM_807852.1"/>
</dbReference>
<keyword evidence="2" id="KW-1185">Reference proteome</keyword>
<protein>
    <recommendedName>
        <fullName evidence="3">Leishmanolysin-like peptidase</fullName>
    </recommendedName>
</protein>
<comment type="caution">
    <text evidence="1">The sequence shown here is derived from an EMBL/GenBank/DDBJ whole genome shotgun (WGS) entry which is preliminary data.</text>
</comment>
<dbReference type="SUPFAM" id="SSF55486">
    <property type="entry name" value="Metalloproteases ('zincins'), catalytic domain"/>
    <property type="match status" value="1"/>
</dbReference>
<dbReference type="InParanoid" id="Q4DF02"/>